<dbReference type="PROSITE" id="PS51718">
    <property type="entry name" value="G_DYNAMIN_2"/>
    <property type="match status" value="1"/>
</dbReference>
<dbReference type="GO" id="GO:0098793">
    <property type="term" value="C:presynapse"/>
    <property type="evidence" value="ECO:0007669"/>
    <property type="project" value="GOC"/>
</dbReference>
<evidence type="ECO:0000256" key="7">
    <source>
        <dbReference type="RuleBase" id="RU003932"/>
    </source>
</evidence>
<dbReference type="InterPro" id="IPR022812">
    <property type="entry name" value="Dynamin"/>
</dbReference>
<evidence type="ECO:0000259" key="8">
    <source>
        <dbReference type="PROSITE" id="PS51718"/>
    </source>
</evidence>
<dbReference type="SUPFAM" id="SSF52540">
    <property type="entry name" value="P-loop containing nucleoside triphosphate hydrolases"/>
    <property type="match status" value="1"/>
</dbReference>
<organism evidence="9 10">
    <name type="scientific">Mugilogobius chulae</name>
    <name type="common">yellowstripe goby</name>
    <dbReference type="NCBI Taxonomy" id="88201"/>
    <lineage>
        <taxon>Eukaryota</taxon>
        <taxon>Metazoa</taxon>
        <taxon>Chordata</taxon>
        <taxon>Craniata</taxon>
        <taxon>Vertebrata</taxon>
        <taxon>Euteleostomi</taxon>
        <taxon>Actinopterygii</taxon>
        <taxon>Neopterygii</taxon>
        <taxon>Teleostei</taxon>
        <taxon>Neoteleostei</taxon>
        <taxon>Acanthomorphata</taxon>
        <taxon>Gobiaria</taxon>
        <taxon>Gobiiformes</taxon>
        <taxon>Gobioidei</taxon>
        <taxon>Gobiidae</taxon>
        <taxon>Gobionellinae</taxon>
        <taxon>Mugilogobius</taxon>
    </lineage>
</organism>
<dbReference type="EMBL" id="JBBPFD010000008">
    <property type="protein sequence ID" value="KAK7916733.1"/>
    <property type="molecule type" value="Genomic_DNA"/>
</dbReference>
<dbReference type="GO" id="GO:0031623">
    <property type="term" value="P:receptor internalization"/>
    <property type="evidence" value="ECO:0007669"/>
    <property type="project" value="TreeGrafter"/>
</dbReference>
<dbReference type="Proteomes" id="UP001460270">
    <property type="component" value="Unassembled WGS sequence"/>
</dbReference>
<dbReference type="GO" id="GO:0051607">
    <property type="term" value="P:defense response to virus"/>
    <property type="evidence" value="ECO:0007669"/>
    <property type="project" value="TreeGrafter"/>
</dbReference>
<dbReference type="InterPro" id="IPR019762">
    <property type="entry name" value="Dynamin_GTPase_CS"/>
</dbReference>
<dbReference type="GO" id="GO:0016185">
    <property type="term" value="P:synaptic vesicle budding from presynaptic endocytic zone membrane"/>
    <property type="evidence" value="ECO:0007669"/>
    <property type="project" value="TreeGrafter"/>
</dbReference>
<dbReference type="InterPro" id="IPR030381">
    <property type="entry name" value="G_DYNAMIN_dom"/>
</dbReference>
<gene>
    <name evidence="9" type="ORF">WMY93_012494</name>
</gene>
<dbReference type="GO" id="GO:0005634">
    <property type="term" value="C:nucleus"/>
    <property type="evidence" value="ECO:0007669"/>
    <property type="project" value="TreeGrafter"/>
</dbReference>
<evidence type="ECO:0000256" key="6">
    <source>
        <dbReference type="ARBA" id="ARBA00031810"/>
    </source>
</evidence>
<evidence type="ECO:0000313" key="10">
    <source>
        <dbReference type="Proteomes" id="UP001460270"/>
    </source>
</evidence>
<accession>A0AAW0PHS8</accession>
<comment type="caution">
    <text evidence="9">The sequence shown here is derived from an EMBL/GenBank/DDBJ whole genome shotgun (WGS) entry which is preliminary data.</text>
</comment>
<proteinExistence type="inferred from homology"/>
<dbReference type="GO" id="GO:0003924">
    <property type="term" value="F:GTPase activity"/>
    <property type="evidence" value="ECO:0007669"/>
    <property type="project" value="InterPro"/>
</dbReference>
<evidence type="ECO:0000256" key="2">
    <source>
        <dbReference type="ARBA" id="ARBA00015210"/>
    </source>
</evidence>
<dbReference type="Gene3D" id="3.40.50.300">
    <property type="entry name" value="P-loop containing nucleotide triphosphate hydrolases"/>
    <property type="match status" value="1"/>
</dbReference>
<keyword evidence="5 7" id="KW-0342">GTP-binding</keyword>
<dbReference type="PRINTS" id="PR00195">
    <property type="entry name" value="DYNAMIN"/>
</dbReference>
<dbReference type="PANTHER" id="PTHR11566:SF225">
    <property type="entry name" value="INTERFERON-INDUCED GTP-BINDING PROTEIN MX-RELATED"/>
    <property type="match status" value="1"/>
</dbReference>
<dbReference type="FunFam" id="3.40.50.300:FF:000621">
    <property type="entry name" value="Interferon-induced GTP-binding protein Mx1"/>
    <property type="match status" value="1"/>
</dbReference>
<dbReference type="InterPro" id="IPR001401">
    <property type="entry name" value="Dynamin_GTPase"/>
</dbReference>
<comment type="subcellular location">
    <subcellularLocation>
        <location evidence="1">Cytoplasm</location>
    </subcellularLocation>
</comment>
<dbReference type="GO" id="GO:0005874">
    <property type="term" value="C:microtubule"/>
    <property type="evidence" value="ECO:0007669"/>
    <property type="project" value="TreeGrafter"/>
</dbReference>
<dbReference type="GO" id="GO:0008017">
    <property type="term" value="F:microtubule binding"/>
    <property type="evidence" value="ECO:0007669"/>
    <property type="project" value="TreeGrafter"/>
</dbReference>
<evidence type="ECO:0000256" key="3">
    <source>
        <dbReference type="ARBA" id="ARBA00022490"/>
    </source>
</evidence>
<evidence type="ECO:0000256" key="4">
    <source>
        <dbReference type="ARBA" id="ARBA00022741"/>
    </source>
</evidence>
<dbReference type="SMART" id="SM00053">
    <property type="entry name" value="DYNc"/>
    <property type="match status" value="1"/>
</dbReference>
<dbReference type="PANTHER" id="PTHR11566">
    <property type="entry name" value="DYNAMIN"/>
    <property type="match status" value="1"/>
</dbReference>
<reference evidence="10" key="1">
    <citation type="submission" date="2024-04" db="EMBL/GenBank/DDBJ databases">
        <title>Salinicola lusitanus LLJ914,a marine bacterium isolated from the Okinawa Trough.</title>
        <authorList>
            <person name="Li J."/>
        </authorList>
    </citation>
    <scope>NUCLEOTIDE SEQUENCE [LARGE SCALE GENOMIC DNA]</scope>
</reference>
<evidence type="ECO:0000256" key="1">
    <source>
        <dbReference type="ARBA" id="ARBA00004496"/>
    </source>
</evidence>
<sequence length="338" mass="37970">MTNTLYEHYDIKVRPKIDLIDSVRSQGVQDLALPAIAVIGDQSSGKSSVLEALSGVALPRGSGIVTRCPLELKMSRKKNGGEWSGKIKYKGHEEEIEYPADVEKKIREAQNHLAGNGVNISEDLITLEIASPNVPDLTLIDLPGITRVPVQGQREDIGEIIKKLIWTYIKKKETINLVVVPCTVDIATTEALKMAQEVDPDGERTLGVLTKPDLVDKGTEETVVKIVHNEVIQLKKGFMIVRCRGQKEITENKSLSDFKKTENKYFKNHYQPLYEEGLATVPKLAERLTLELVHHIDNYLPELRKQIEEKLAQTQVELKKCALDRRLIQDGEMTFSLL</sequence>
<dbReference type="InterPro" id="IPR045063">
    <property type="entry name" value="Dynamin_N"/>
</dbReference>
<keyword evidence="3" id="KW-0963">Cytoplasm</keyword>
<comment type="similarity">
    <text evidence="7">Belongs to the TRAFAC class dynamin-like GTPase superfamily. Dynamin/Fzo/YdjA family.</text>
</comment>
<dbReference type="PROSITE" id="PS00410">
    <property type="entry name" value="G_DYNAMIN_1"/>
    <property type="match status" value="1"/>
</dbReference>
<dbReference type="AlphaFoldDB" id="A0AAW0PHS8"/>
<keyword evidence="4 7" id="KW-0547">Nucleotide-binding</keyword>
<protein>
    <recommendedName>
        <fullName evidence="2">Interferon-induced GTP-binding protein Mx</fullName>
    </recommendedName>
    <alternativeName>
        <fullName evidence="6">Interferon-inducible Mx protein</fullName>
    </alternativeName>
</protein>
<keyword evidence="10" id="KW-1185">Reference proteome</keyword>
<dbReference type="InterPro" id="IPR000375">
    <property type="entry name" value="Dynamin_stalk"/>
</dbReference>
<dbReference type="GO" id="GO:0005886">
    <property type="term" value="C:plasma membrane"/>
    <property type="evidence" value="ECO:0007669"/>
    <property type="project" value="TreeGrafter"/>
</dbReference>
<dbReference type="Pfam" id="PF01031">
    <property type="entry name" value="Dynamin_M"/>
    <property type="match status" value="1"/>
</dbReference>
<dbReference type="GO" id="GO:0005737">
    <property type="term" value="C:cytoplasm"/>
    <property type="evidence" value="ECO:0007669"/>
    <property type="project" value="UniProtKB-SubCell"/>
</dbReference>
<dbReference type="Pfam" id="PF00350">
    <property type="entry name" value="Dynamin_N"/>
    <property type="match status" value="1"/>
</dbReference>
<name>A0AAW0PHS8_9GOBI</name>
<evidence type="ECO:0000256" key="5">
    <source>
        <dbReference type="ARBA" id="ARBA00023134"/>
    </source>
</evidence>
<dbReference type="CDD" id="cd08771">
    <property type="entry name" value="DLP_1"/>
    <property type="match status" value="1"/>
</dbReference>
<evidence type="ECO:0000313" key="9">
    <source>
        <dbReference type="EMBL" id="KAK7916733.1"/>
    </source>
</evidence>
<dbReference type="InterPro" id="IPR027417">
    <property type="entry name" value="P-loop_NTPase"/>
</dbReference>
<feature type="domain" description="Dynamin-type G" evidence="8">
    <location>
        <begin position="30"/>
        <end position="301"/>
    </location>
</feature>
<dbReference type="GO" id="GO:0005525">
    <property type="term" value="F:GTP binding"/>
    <property type="evidence" value="ECO:0007669"/>
    <property type="project" value="UniProtKB-KW"/>
</dbReference>